<comment type="caution">
    <text evidence="1">The sequence shown here is derived from an EMBL/GenBank/DDBJ whole genome shotgun (WGS) entry which is preliminary data.</text>
</comment>
<gene>
    <name evidence="1" type="ORF">COT79_02185</name>
</gene>
<proteinExistence type="predicted"/>
<evidence type="ECO:0000313" key="2">
    <source>
        <dbReference type="Proteomes" id="UP000231162"/>
    </source>
</evidence>
<organism evidence="1 2">
    <name type="scientific">Candidatus Berkelbacteria bacterium CG10_big_fil_rev_8_21_14_0_10_43_14</name>
    <dbReference type="NCBI Taxonomy" id="1974515"/>
    <lineage>
        <taxon>Bacteria</taxon>
        <taxon>Candidatus Berkelbacteria</taxon>
    </lineage>
</organism>
<reference evidence="2" key="1">
    <citation type="submission" date="2017-09" db="EMBL/GenBank/DDBJ databases">
        <title>Depth-based differentiation of microbial function through sediment-hosted aquifers and enrichment of novel symbionts in the deep terrestrial subsurface.</title>
        <authorList>
            <person name="Probst A.J."/>
            <person name="Ladd B."/>
            <person name="Jarett J.K."/>
            <person name="Geller-Mcgrath D.E."/>
            <person name="Sieber C.M.K."/>
            <person name="Emerson J.B."/>
            <person name="Anantharaman K."/>
            <person name="Thomas B.C."/>
            <person name="Malmstrom R."/>
            <person name="Stieglmeier M."/>
            <person name="Klingl A."/>
            <person name="Woyke T."/>
            <person name="Ryan C.M."/>
            <person name="Banfield J.F."/>
        </authorList>
    </citation>
    <scope>NUCLEOTIDE SEQUENCE [LARGE SCALE GENOMIC DNA]</scope>
</reference>
<sequence length="390" mass="45044">MDELRYTLTRLSPEVIQLVQARRTFNPVEITDLAHSIAQYGLIEPIGVVDYSSERQFKLLVAELNKVWSVKKDPASYKPITIGRKKVWRVLFFGACRVRAMIWLSQNVCPVCAENDDKDHAQQGCIHRHFPDGCMDAKLYTNLTPQQFLDLQFNENTYHPILPGELAEGVSAYYRYLLLTNSDVSIAQVARRLGRNESTVRNALLFATLPQYIRTNAQNSGKYGVALAIAGYRDYSEKKDSHISSRELCDMFTHFQTRGMTLSQVREYIKDKQDSIQQLDLLSIMEEVQIQSGEQLKRDLSRRATEFLYKGLAFWSNILTLCRTQRLCKKYTPLSEETLLRLLNIHAQVLQRVLRHLARIKPNQVERATFTDGVFEKTIEVTQRLLDYPD</sequence>
<dbReference type="EMBL" id="PEZX01000030">
    <property type="protein sequence ID" value="PIS06886.1"/>
    <property type="molecule type" value="Genomic_DNA"/>
</dbReference>
<dbReference type="SUPFAM" id="SSF109709">
    <property type="entry name" value="KorB DNA-binding domain-like"/>
    <property type="match status" value="1"/>
</dbReference>
<name>A0A2M6R8P8_9BACT</name>
<dbReference type="AlphaFoldDB" id="A0A2M6R8P8"/>
<dbReference type="Gene3D" id="3.90.1530.30">
    <property type="match status" value="1"/>
</dbReference>
<dbReference type="Proteomes" id="UP000231162">
    <property type="component" value="Unassembled WGS sequence"/>
</dbReference>
<protein>
    <submittedName>
        <fullName evidence="1">Uncharacterized protein</fullName>
    </submittedName>
</protein>
<accession>A0A2M6R8P8</accession>
<evidence type="ECO:0000313" key="1">
    <source>
        <dbReference type="EMBL" id="PIS06886.1"/>
    </source>
</evidence>